<accession>A0A699YEB7</accession>
<reference evidence="1 2" key="1">
    <citation type="submission" date="2020-02" db="EMBL/GenBank/DDBJ databases">
        <title>Draft genome sequence of Haematococcus lacustris strain NIES-144.</title>
        <authorList>
            <person name="Morimoto D."/>
            <person name="Nakagawa S."/>
            <person name="Yoshida T."/>
            <person name="Sawayama S."/>
        </authorList>
    </citation>
    <scope>NUCLEOTIDE SEQUENCE [LARGE SCALE GENOMIC DNA]</scope>
    <source>
        <strain evidence="1 2">NIES-144</strain>
    </source>
</reference>
<proteinExistence type="predicted"/>
<organism evidence="1 2">
    <name type="scientific">Haematococcus lacustris</name>
    <name type="common">Green alga</name>
    <name type="synonym">Haematococcus pluvialis</name>
    <dbReference type="NCBI Taxonomy" id="44745"/>
    <lineage>
        <taxon>Eukaryota</taxon>
        <taxon>Viridiplantae</taxon>
        <taxon>Chlorophyta</taxon>
        <taxon>core chlorophytes</taxon>
        <taxon>Chlorophyceae</taxon>
        <taxon>CS clade</taxon>
        <taxon>Chlamydomonadales</taxon>
        <taxon>Haematococcaceae</taxon>
        <taxon>Haematococcus</taxon>
    </lineage>
</organism>
<name>A0A699YEB7_HAELA</name>
<gene>
    <name evidence="1" type="ORF">HaLaN_02530</name>
</gene>
<evidence type="ECO:0000313" key="2">
    <source>
        <dbReference type="Proteomes" id="UP000485058"/>
    </source>
</evidence>
<dbReference type="EMBL" id="BLLF01000110">
    <property type="protein sequence ID" value="GFH07695.1"/>
    <property type="molecule type" value="Genomic_DNA"/>
</dbReference>
<dbReference type="AlphaFoldDB" id="A0A699YEB7"/>
<keyword evidence="2" id="KW-1185">Reference proteome</keyword>
<comment type="caution">
    <text evidence="1">The sequence shown here is derived from an EMBL/GenBank/DDBJ whole genome shotgun (WGS) entry which is preliminary data.</text>
</comment>
<dbReference type="Proteomes" id="UP000485058">
    <property type="component" value="Unassembled WGS sequence"/>
</dbReference>
<protein>
    <submittedName>
        <fullName evidence="1">Uncharacterized protein</fullName>
    </submittedName>
</protein>
<sequence>MRQVRLTLRPLKLLQQGSEGQAVVQPIPEAQQLFCNVHQLSQQHAVVTAPSIE</sequence>
<evidence type="ECO:0000313" key="1">
    <source>
        <dbReference type="EMBL" id="GFH07695.1"/>
    </source>
</evidence>